<dbReference type="EMBL" id="KZ678372">
    <property type="protein sequence ID" value="PSS05253.1"/>
    <property type="molecule type" value="Genomic_DNA"/>
</dbReference>
<accession>A0A2T3ANU0</accession>
<sequence>MASTTSHVTVLYPNKEGYKFDMDYYLKKHMPLVQDKWGSFGLKQYYVTDLRGEDQPYTVTCTLVWEGGLEGFAKGVEAAGAEVMGDVSNFSSEQPLLIKGSVVGTMN</sequence>
<keyword evidence="3" id="KW-1185">Reference proteome</keyword>
<dbReference type="InParanoid" id="A0A2T3ANU0"/>
<dbReference type="Proteomes" id="UP000241462">
    <property type="component" value="Unassembled WGS sequence"/>
</dbReference>
<gene>
    <name evidence="2" type="ORF">BD289DRAFT_478152</name>
</gene>
<dbReference type="InterPro" id="IPR009799">
    <property type="entry name" value="EthD_dom"/>
</dbReference>
<dbReference type="AlphaFoldDB" id="A0A2T3ANU0"/>
<evidence type="ECO:0008006" key="4">
    <source>
        <dbReference type="Google" id="ProtNLM"/>
    </source>
</evidence>
<protein>
    <recommendedName>
        <fullName evidence="4">EthD domain-containing protein</fullName>
    </recommendedName>
</protein>
<dbReference type="SUPFAM" id="SSF54909">
    <property type="entry name" value="Dimeric alpha+beta barrel"/>
    <property type="match status" value="1"/>
</dbReference>
<dbReference type="InterPro" id="IPR011008">
    <property type="entry name" value="Dimeric_a/b-barrel"/>
</dbReference>
<name>A0A2T3ANU0_9PEZI</name>
<organism evidence="2 3">
    <name type="scientific">Coniella lustricola</name>
    <dbReference type="NCBI Taxonomy" id="2025994"/>
    <lineage>
        <taxon>Eukaryota</taxon>
        <taxon>Fungi</taxon>
        <taxon>Dikarya</taxon>
        <taxon>Ascomycota</taxon>
        <taxon>Pezizomycotina</taxon>
        <taxon>Sordariomycetes</taxon>
        <taxon>Sordariomycetidae</taxon>
        <taxon>Diaporthales</taxon>
        <taxon>Schizoparmaceae</taxon>
        <taxon>Coniella</taxon>
    </lineage>
</organism>
<proteinExistence type="inferred from homology"/>
<evidence type="ECO:0000256" key="1">
    <source>
        <dbReference type="ARBA" id="ARBA00005986"/>
    </source>
</evidence>
<dbReference type="Gene3D" id="3.30.70.100">
    <property type="match status" value="1"/>
</dbReference>
<dbReference type="STRING" id="2025994.A0A2T3ANU0"/>
<dbReference type="NCBIfam" id="TIGR02118">
    <property type="entry name" value="EthD family reductase"/>
    <property type="match status" value="1"/>
</dbReference>
<dbReference type="OrthoDB" id="4892971at2759"/>
<evidence type="ECO:0000313" key="2">
    <source>
        <dbReference type="EMBL" id="PSS05253.1"/>
    </source>
</evidence>
<comment type="similarity">
    <text evidence="1">Belongs to the tpcK family.</text>
</comment>
<evidence type="ECO:0000313" key="3">
    <source>
        <dbReference type="Proteomes" id="UP000241462"/>
    </source>
</evidence>
<dbReference type="PANTHER" id="PTHR40260:SF2">
    <property type="entry name" value="BLR8190 PROTEIN"/>
    <property type="match status" value="1"/>
</dbReference>
<dbReference type="GO" id="GO:0016491">
    <property type="term" value="F:oxidoreductase activity"/>
    <property type="evidence" value="ECO:0007669"/>
    <property type="project" value="InterPro"/>
</dbReference>
<dbReference type="PANTHER" id="PTHR40260">
    <property type="entry name" value="BLR8190 PROTEIN"/>
    <property type="match status" value="1"/>
</dbReference>
<reference evidence="2 3" key="1">
    <citation type="journal article" date="2018" name="Mycol. Prog.">
        <title>Coniella lustricola, a new species from submerged detritus.</title>
        <authorList>
            <person name="Raudabaugh D.B."/>
            <person name="Iturriaga T."/>
            <person name="Carver A."/>
            <person name="Mondo S."/>
            <person name="Pangilinan J."/>
            <person name="Lipzen A."/>
            <person name="He G."/>
            <person name="Amirebrahimi M."/>
            <person name="Grigoriev I.V."/>
            <person name="Miller A.N."/>
        </authorList>
    </citation>
    <scope>NUCLEOTIDE SEQUENCE [LARGE SCALE GENOMIC DNA]</scope>
    <source>
        <strain evidence="2 3">B22-T-1</strain>
    </source>
</reference>